<comment type="similarity">
    <text evidence="2 12">Belongs to the ABC-4 integral membrane protein family. FtsX subfamily.</text>
</comment>
<dbReference type="Pfam" id="PF18075">
    <property type="entry name" value="FtsX_ECD"/>
    <property type="match status" value="1"/>
</dbReference>
<evidence type="ECO:0000256" key="8">
    <source>
        <dbReference type="ARBA" id="ARBA00022692"/>
    </source>
</evidence>
<feature type="transmembrane region" description="Helical" evidence="13">
    <location>
        <begin position="235"/>
        <end position="256"/>
    </location>
</feature>
<dbReference type="InterPro" id="IPR040690">
    <property type="entry name" value="FtsX_ECD"/>
</dbReference>
<evidence type="ECO:0000256" key="3">
    <source>
        <dbReference type="ARBA" id="ARBA00011160"/>
    </source>
</evidence>
<dbReference type="GO" id="GO:0005886">
    <property type="term" value="C:plasma membrane"/>
    <property type="evidence" value="ECO:0007669"/>
    <property type="project" value="UniProtKB-SubCell"/>
</dbReference>
<evidence type="ECO:0000313" key="20">
    <source>
        <dbReference type="Proteomes" id="UP001224812"/>
    </source>
</evidence>
<dbReference type="AlphaFoldDB" id="A0A1H7ZB34"/>
<dbReference type="Gene3D" id="3.30.70.3040">
    <property type="match status" value="1"/>
</dbReference>
<keyword evidence="10 12" id="KW-0472">Membrane</keyword>
<evidence type="ECO:0000256" key="6">
    <source>
        <dbReference type="ARBA" id="ARBA00022519"/>
    </source>
</evidence>
<reference evidence="16 20" key="3">
    <citation type="journal article" date="2023" name="Front. Microbiol.">
        <title>Phylogeography and host specificity of Pasteurellaceae pathogenic to sea-farmed fish in the north-east Atlantic.</title>
        <authorList>
            <person name="Gulla S."/>
            <person name="Colquhoun D.J."/>
            <person name="Olsen A.B."/>
            <person name="Spilsberg B."/>
            <person name="Lagesen K."/>
            <person name="Aakesson C.P."/>
            <person name="Strom S."/>
            <person name="Manji F."/>
            <person name="Birkbeck T.H."/>
            <person name="Nilsen H.K."/>
        </authorList>
    </citation>
    <scope>NUCLEOTIDE SEQUENCE [LARGE SCALE GENOMIC DNA]</scope>
    <source>
        <strain evidence="16 20">VIO11850</strain>
    </source>
</reference>
<dbReference type="STRING" id="97481.SAMN05444853_1242"/>
<sequence>MSYSLNIFSVQTRYILRTVWQDLFRRKLSTLLTVLVISVSLTIPMMGYLLWKNTHYAATEFYPEQEITVYLHKNLSTKDVEVLVDKIRPFEKDKMEDFQFISRQQSLEDFRLWSGFDEALDILDDNPLPAIVIFKPKKEFTTTEHMLAFRNALQDIKGVQEVRLDNGWLEKLTALTWLIAKVGVICAVLMSISVFLVIGNSVRSDVSNNKAAIEVMQLVGATEHFIARRFIYTGVIYGLLGSLLAILFSLIIVGYFAGVVKYVTDLFVVKFELNSFNLSEVCFAVAFCVFIGWFSAKIATNKYIQKLGSKSLLP</sequence>
<dbReference type="Pfam" id="PF02687">
    <property type="entry name" value="FtsX"/>
    <property type="match status" value="1"/>
</dbReference>
<name>A0A1H7ZB34_9PAST</name>
<keyword evidence="8 13" id="KW-0812">Transmembrane</keyword>
<feature type="domain" description="ABC3 transporter permease C-terminal" evidence="14">
    <location>
        <begin position="186"/>
        <end position="302"/>
    </location>
</feature>
<dbReference type="EMBL" id="JASAYT010000005">
    <property type="protein sequence ID" value="MDP8174337.1"/>
    <property type="molecule type" value="Genomic_DNA"/>
</dbReference>
<evidence type="ECO:0000256" key="2">
    <source>
        <dbReference type="ARBA" id="ARBA00007379"/>
    </source>
</evidence>
<evidence type="ECO:0000313" key="16">
    <source>
        <dbReference type="EMBL" id="MDP8086201.1"/>
    </source>
</evidence>
<dbReference type="InterPro" id="IPR004513">
    <property type="entry name" value="FtsX"/>
</dbReference>
<dbReference type="InterPro" id="IPR047590">
    <property type="entry name" value="FtsX_proteobact-type"/>
</dbReference>
<evidence type="ECO:0000259" key="15">
    <source>
        <dbReference type="Pfam" id="PF18075"/>
    </source>
</evidence>
<dbReference type="RefSeq" id="WP_090922900.1">
    <property type="nucleotide sequence ID" value="NZ_CP016180.1"/>
</dbReference>
<comment type="function">
    <text evidence="12">Part of the ABC transporter FtsEX involved in cellular division.</text>
</comment>
<dbReference type="OrthoDB" id="9813411at2"/>
<dbReference type="PANTHER" id="PTHR47755:SF1">
    <property type="entry name" value="CELL DIVISION PROTEIN FTSX"/>
    <property type="match status" value="1"/>
</dbReference>
<evidence type="ECO:0000313" key="19">
    <source>
        <dbReference type="Proteomes" id="UP000198883"/>
    </source>
</evidence>
<proteinExistence type="inferred from homology"/>
<dbReference type="GO" id="GO:0051301">
    <property type="term" value="P:cell division"/>
    <property type="evidence" value="ECO:0007669"/>
    <property type="project" value="UniProtKB-KW"/>
</dbReference>
<evidence type="ECO:0000313" key="18">
    <source>
        <dbReference type="EMBL" id="SEM55473.1"/>
    </source>
</evidence>
<evidence type="ECO:0000313" key="17">
    <source>
        <dbReference type="EMBL" id="MDP8174337.1"/>
    </source>
</evidence>
<feature type="transmembrane region" description="Helical" evidence="13">
    <location>
        <begin position="174"/>
        <end position="198"/>
    </location>
</feature>
<reference evidence="19" key="1">
    <citation type="submission" date="2016-10" db="EMBL/GenBank/DDBJ databases">
        <authorList>
            <person name="Varghese N."/>
            <person name="Submissions S."/>
        </authorList>
    </citation>
    <scope>NUCLEOTIDE SEQUENCE [LARGE SCALE GENOMIC DNA]</scope>
    <source>
        <strain evidence="19">DSM 24204</strain>
    </source>
</reference>
<organism evidence="18 19">
    <name type="scientific">Phocoenobacter skyensis</name>
    <dbReference type="NCBI Taxonomy" id="97481"/>
    <lineage>
        <taxon>Bacteria</taxon>
        <taxon>Pseudomonadati</taxon>
        <taxon>Pseudomonadota</taxon>
        <taxon>Gammaproteobacteria</taxon>
        <taxon>Pasteurellales</taxon>
        <taxon>Pasteurellaceae</taxon>
        <taxon>Phocoenobacter</taxon>
    </lineage>
</organism>
<reference evidence="18" key="2">
    <citation type="submission" date="2016-10" db="EMBL/GenBank/DDBJ databases">
        <authorList>
            <person name="de Groot N.N."/>
        </authorList>
    </citation>
    <scope>NUCLEOTIDE SEQUENCE [LARGE SCALE GENOMIC DNA]</scope>
    <source>
        <strain evidence="18">DSM 24204</strain>
    </source>
</reference>
<evidence type="ECO:0000256" key="11">
    <source>
        <dbReference type="ARBA" id="ARBA00023306"/>
    </source>
</evidence>
<dbReference type="PIRSF" id="PIRSF003097">
    <property type="entry name" value="FtsX"/>
    <property type="match status" value="1"/>
</dbReference>
<keyword evidence="11 12" id="KW-0131">Cell cycle</keyword>
<dbReference type="GeneID" id="83544945"/>
<dbReference type="Proteomes" id="UP001224812">
    <property type="component" value="Unassembled WGS sequence"/>
</dbReference>
<keyword evidence="5 12" id="KW-1003">Cell membrane</keyword>
<evidence type="ECO:0000256" key="10">
    <source>
        <dbReference type="ARBA" id="ARBA00023136"/>
    </source>
</evidence>
<dbReference type="EMBL" id="JASAVS010000025">
    <property type="protein sequence ID" value="MDP8086201.1"/>
    <property type="molecule type" value="Genomic_DNA"/>
</dbReference>
<keyword evidence="9 13" id="KW-1133">Transmembrane helix</keyword>
<gene>
    <name evidence="16" type="primary">ftsX</name>
    <name evidence="16" type="ORF">QJT92_09755</name>
    <name evidence="17" type="ORF">QJU97_02545</name>
    <name evidence="18" type="ORF">SAMN05444853_1242</name>
</gene>
<evidence type="ECO:0000256" key="5">
    <source>
        <dbReference type="ARBA" id="ARBA00022475"/>
    </source>
</evidence>
<feature type="transmembrane region" description="Helical" evidence="13">
    <location>
        <begin position="276"/>
        <end position="296"/>
    </location>
</feature>
<evidence type="ECO:0000256" key="7">
    <source>
        <dbReference type="ARBA" id="ARBA00022618"/>
    </source>
</evidence>
<comment type="subcellular location">
    <subcellularLocation>
        <location evidence="1">Cell inner membrane</location>
        <topology evidence="1">Multi-pass membrane protein</topology>
    </subcellularLocation>
</comment>
<evidence type="ECO:0000259" key="14">
    <source>
        <dbReference type="Pfam" id="PF02687"/>
    </source>
</evidence>
<feature type="domain" description="FtsX extracellular" evidence="15">
    <location>
        <begin position="66"/>
        <end position="162"/>
    </location>
</feature>
<dbReference type="NCBIfam" id="TIGR00439">
    <property type="entry name" value="FtsX_Gneg"/>
    <property type="match status" value="1"/>
</dbReference>
<keyword evidence="7 12" id="KW-0132">Cell division</keyword>
<dbReference type="Proteomes" id="UP000198883">
    <property type="component" value="Unassembled WGS sequence"/>
</dbReference>
<accession>A0A1H7ZB34</accession>
<dbReference type="PANTHER" id="PTHR47755">
    <property type="entry name" value="CELL DIVISION PROTEIN FTSX"/>
    <property type="match status" value="1"/>
</dbReference>
<comment type="subunit">
    <text evidence="3">Forms a membrane-associated complex with FtsE.</text>
</comment>
<feature type="transmembrane region" description="Helical" evidence="13">
    <location>
        <begin position="31"/>
        <end position="51"/>
    </location>
</feature>
<dbReference type="GO" id="GO:0032153">
    <property type="term" value="C:cell division site"/>
    <property type="evidence" value="ECO:0007669"/>
    <property type="project" value="TreeGrafter"/>
</dbReference>
<keyword evidence="6 12" id="KW-0997">Cell inner membrane</keyword>
<dbReference type="EMBL" id="FOBN01000024">
    <property type="protein sequence ID" value="SEM55473.1"/>
    <property type="molecule type" value="Genomic_DNA"/>
</dbReference>
<evidence type="ECO:0000256" key="4">
    <source>
        <dbReference type="ARBA" id="ARBA00021907"/>
    </source>
</evidence>
<evidence type="ECO:0000256" key="9">
    <source>
        <dbReference type="ARBA" id="ARBA00022989"/>
    </source>
</evidence>
<keyword evidence="20" id="KW-1185">Reference proteome</keyword>
<evidence type="ECO:0000256" key="1">
    <source>
        <dbReference type="ARBA" id="ARBA00004429"/>
    </source>
</evidence>
<dbReference type="InterPro" id="IPR003838">
    <property type="entry name" value="ABC3_permease_C"/>
</dbReference>
<evidence type="ECO:0000256" key="13">
    <source>
        <dbReference type="SAM" id="Phobius"/>
    </source>
</evidence>
<reference evidence="17" key="4">
    <citation type="journal article" date="2023" name="Front. Microbiol.">
        <title>Phylogeography and host specificity of Pasteurellaceae pathogenic to sea-farmed fish in the north-east Atlantic.</title>
        <authorList>
            <person name="Gulla S."/>
            <person name="Colquhoun D.J."/>
            <person name="Olsen A.B."/>
            <person name="Spilsberg B."/>
            <person name="Lagesen K."/>
            <person name="Aakesson C.P."/>
            <person name="Strom S."/>
            <person name="Manji F."/>
            <person name="Birkbeck T.H."/>
            <person name="Nilsen H.K."/>
        </authorList>
    </citation>
    <scope>NUCLEOTIDE SEQUENCE</scope>
    <source>
        <strain evidence="17">98B1</strain>
    </source>
</reference>
<dbReference type="Proteomes" id="UP001231736">
    <property type="component" value="Unassembled WGS sequence"/>
</dbReference>
<evidence type="ECO:0000256" key="12">
    <source>
        <dbReference type="PIRNR" id="PIRNR003097"/>
    </source>
</evidence>
<protein>
    <recommendedName>
        <fullName evidence="4 12">Cell division protein FtsX</fullName>
    </recommendedName>
</protein>